<name>A0ABU2MVP7_9ACTN</name>
<dbReference type="Proteomes" id="UP001183246">
    <property type="component" value="Unassembled WGS sequence"/>
</dbReference>
<dbReference type="EMBL" id="JAVREL010000014">
    <property type="protein sequence ID" value="MDT0345373.1"/>
    <property type="molecule type" value="Genomic_DNA"/>
</dbReference>
<evidence type="ECO:0000256" key="6">
    <source>
        <dbReference type="ARBA" id="ARBA00035169"/>
    </source>
</evidence>
<evidence type="ECO:0000313" key="10">
    <source>
        <dbReference type="Proteomes" id="UP001183246"/>
    </source>
</evidence>
<evidence type="ECO:0000256" key="1">
    <source>
        <dbReference type="ARBA" id="ARBA00022832"/>
    </source>
</evidence>
<evidence type="ECO:0000256" key="2">
    <source>
        <dbReference type="ARBA" id="ARBA00023098"/>
    </source>
</evidence>
<proteinExistence type="inferred from homology"/>
<evidence type="ECO:0000256" key="3">
    <source>
        <dbReference type="ARBA" id="ARBA00023239"/>
    </source>
</evidence>
<evidence type="ECO:0000256" key="8">
    <source>
        <dbReference type="ARBA" id="ARBA00048742"/>
    </source>
</evidence>
<evidence type="ECO:0000256" key="5">
    <source>
        <dbReference type="ARBA" id="ARBA00035127"/>
    </source>
</evidence>
<sequence>MAAEEYGNDAALLADVLRVYKPNCRYLRSAGMVVRGQPGEPGGGLTVRGTFHVPESCYIDDTGHFNAVEFVICFNQIGYLMLAKSVKERALRALDGWTMDDYWARQLGDMFIVDMHSAYRRAIRGRSFWGELDVTDVVERDGGNGPLLILSTRIRFGESEPIACHGRVRIAVRIPPRPGAPS</sequence>
<dbReference type="InterPro" id="IPR043064">
    <property type="entry name" value="FcoT_ThioEstase_Rv0098-like_sf"/>
</dbReference>
<evidence type="ECO:0000256" key="7">
    <source>
        <dbReference type="ARBA" id="ARBA00035448"/>
    </source>
</evidence>
<keyword evidence="3" id="KW-0456">Lyase</keyword>
<keyword evidence="10" id="KW-1185">Reference proteome</keyword>
<evidence type="ECO:0000256" key="4">
    <source>
        <dbReference type="ARBA" id="ARBA00035117"/>
    </source>
</evidence>
<comment type="catalytic activity">
    <reaction evidence="8">
        <text>a (3R)-3-[(carboxymethyl)amino]fatty acid + holo-[ACP] + H(+) = a (2E)-enoyl-[ACP] + glycine + H2O</text>
        <dbReference type="Rhea" id="RHEA:74923"/>
        <dbReference type="Rhea" id="RHEA-COMP:9685"/>
        <dbReference type="Rhea" id="RHEA-COMP:9925"/>
        <dbReference type="ChEBI" id="CHEBI:15377"/>
        <dbReference type="ChEBI" id="CHEBI:15378"/>
        <dbReference type="ChEBI" id="CHEBI:57305"/>
        <dbReference type="ChEBI" id="CHEBI:64479"/>
        <dbReference type="ChEBI" id="CHEBI:78784"/>
        <dbReference type="ChEBI" id="CHEBI:193080"/>
        <dbReference type="EC" id="4.3.2.11"/>
    </reaction>
    <physiologicalReaction direction="right-to-left" evidence="8">
        <dbReference type="Rhea" id="RHEA:74925"/>
    </physiologicalReaction>
</comment>
<gene>
    <name evidence="9" type="ORF">RM590_22620</name>
</gene>
<protein>
    <recommendedName>
        <fullName evidence="6">(2E)-enoyl-[ACP] glycyltransferase</fullName>
        <ecNumber evidence="5">4.3.2.11</ecNumber>
    </recommendedName>
    <alternativeName>
        <fullName evidence="7">(2E)-unsaturated fatty acyl-[ACP] glycyltransferase</fullName>
    </alternativeName>
</protein>
<dbReference type="InterPro" id="IPR022598">
    <property type="entry name" value="FcoT_ThioEstase"/>
</dbReference>
<accession>A0ABU2MVP7</accession>
<dbReference type="EC" id="4.3.2.11" evidence="5"/>
<reference evidence="10" key="1">
    <citation type="submission" date="2023-07" db="EMBL/GenBank/DDBJ databases">
        <title>30 novel species of actinomycetes from the DSMZ collection.</title>
        <authorList>
            <person name="Nouioui I."/>
        </authorList>
    </citation>
    <scope>NUCLEOTIDE SEQUENCE [LARGE SCALE GENOMIC DNA]</scope>
    <source>
        <strain evidence="10">DSM 44938</strain>
    </source>
</reference>
<organism evidence="9 10">
    <name type="scientific">Streptomyces litchfieldiae</name>
    <dbReference type="NCBI Taxonomy" id="3075543"/>
    <lineage>
        <taxon>Bacteria</taxon>
        <taxon>Bacillati</taxon>
        <taxon>Actinomycetota</taxon>
        <taxon>Actinomycetes</taxon>
        <taxon>Kitasatosporales</taxon>
        <taxon>Streptomycetaceae</taxon>
        <taxon>Streptomyces</taxon>
    </lineage>
</organism>
<keyword evidence="2" id="KW-0443">Lipid metabolism</keyword>
<keyword evidence="1" id="KW-0276">Fatty acid metabolism</keyword>
<evidence type="ECO:0000313" key="9">
    <source>
        <dbReference type="EMBL" id="MDT0345373.1"/>
    </source>
</evidence>
<dbReference type="RefSeq" id="WP_311706507.1">
    <property type="nucleotide sequence ID" value="NZ_JAVREL010000014.1"/>
</dbReference>
<dbReference type="Pfam" id="PF10862">
    <property type="entry name" value="FcoT"/>
    <property type="match status" value="1"/>
</dbReference>
<comment type="similarity">
    <text evidence="4">Belongs to the FcoT family.</text>
</comment>
<dbReference type="Gene3D" id="3.10.129.30">
    <property type="entry name" value="Rv0098, thioesterase-like hot dog domain"/>
    <property type="match status" value="1"/>
</dbReference>
<comment type="caution">
    <text evidence="9">The sequence shown here is derived from an EMBL/GenBank/DDBJ whole genome shotgun (WGS) entry which is preliminary data.</text>
</comment>